<dbReference type="PANTHER" id="PTHR31686">
    <property type="match status" value="1"/>
</dbReference>
<keyword evidence="5 9" id="KW-0812">Transmembrane</keyword>
<accession>A0A9W8GAC5</accession>
<dbReference type="AlphaFoldDB" id="A0A9W8GAC5"/>
<evidence type="ECO:0000256" key="1">
    <source>
        <dbReference type="ARBA" id="ARBA00004651"/>
    </source>
</evidence>
<evidence type="ECO:0000256" key="6">
    <source>
        <dbReference type="ARBA" id="ARBA00022989"/>
    </source>
</evidence>
<dbReference type="CDD" id="cd09318">
    <property type="entry name" value="TDT_SSU1"/>
    <property type="match status" value="1"/>
</dbReference>
<evidence type="ECO:0000313" key="10">
    <source>
        <dbReference type="EMBL" id="KAJ2679484.1"/>
    </source>
</evidence>
<feature type="transmembrane region" description="Helical" evidence="9">
    <location>
        <begin position="268"/>
        <end position="290"/>
    </location>
</feature>
<feature type="transmembrane region" description="Helical" evidence="9">
    <location>
        <begin position="231"/>
        <end position="256"/>
    </location>
</feature>
<evidence type="ECO:0000256" key="9">
    <source>
        <dbReference type="SAM" id="Phobius"/>
    </source>
</evidence>
<proteinExistence type="inferred from homology"/>
<feature type="transmembrane region" description="Helical" evidence="9">
    <location>
        <begin position="376"/>
        <end position="396"/>
    </location>
</feature>
<dbReference type="GO" id="GO:0005886">
    <property type="term" value="C:plasma membrane"/>
    <property type="evidence" value="ECO:0007669"/>
    <property type="project" value="UniProtKB-SubCell"/>
</dbReference>
<dbReference type="OrthoDB" id="1099at2759"/>
<dbReference type="InterPro" id="IPR004695">
    <property type="entry name" value="SLAC1/Mae1/Ssu1/TehA"/>
</dbReference>
<evidence type="ECO:0000256" key="4">
    <source>
        <dbReference type="ARBA" id="ARBA00022475"/>
    </source>
</evidence>
<dbReference type="Gene3D" id="1.50.10.150">
    <property type="entry name" value="Voltage-dependent anion channel"/>
    <property type="match status" value="1"/>
</dbReference>
<dbReference type="InterPro" id="IPR051629">
    <property type="entry name" value="Sulfite_efflux_TDT"/>
</dbReference>
<feature type="region of interest" description="Disordered" evidence="8">
    <location>
        <begin position="432"/>
        <end position="458"/>
    </location>
</feature>
<comment type="similarity">
    <text evidence="2">Belongs to the tellurite-resistance/dicarboxylate transporter (TDT) family.</text>
</comment>
<dbReference type="GO" id="GO:0000319">
    <property type="term" value="F:sulfite transmembrane transporter activity"/>
    <property type="evidence" value="ECO:0007669"/>
    <property type="project" value="TreeGrafter"/>
</dbReference>
<feature type="transmembrane region" description="Helical" evidence="9">
    <location>
        <begin position="350"/>
        <end position="370"/>
    </location>
</feature>
<evidence type="ECO:0000256" key="5">
    <source>
        <dbReference type="ARBA" id="ARBA00022692"/>
    </source>
</evidence>
<feature type="compositionally biased region" description="Polar residues" evidence="8">
    <location>
        <begin position="439"/>
        <end position="458"/>
    </location>
</feature>
<keyword evidence="4" id="KW-1003">Cell membrane</keyword>
<reference evidence="10" key="1">
    <citation type="submission" date="2022-07" db="EMBL/GenBank/DDBJ databases">
        <title>Phylogenomic reconstructions and comparative analyses of Kickxellomycotina fungi.</title>
        <authorList>
            <person name="Reynolds N.K."/>
            <person name="Stajich J.E."/>
            <person name="Barry K."/>
            <person name="Grigoriev I.V."/>
            <person name="Crous P."/>
            <person name="Smith M.E."/>
        </authorList>
    </citation>
    <scope>NUCLEOTIDE SEQUENCE</scope>
    <source>
        <strain evidence="10">NRRL 3115</strain>
    </source>
</reference>
<dbReference type="InterPro" id="IPR038665">
    <property type="entry name" value="Voltage-dep_anion_channel_sf"/>
</dbReference>
<evidence type="ECO:0000256" key="8">
    <source>
        <dbReference type="SAM" id="MobiDB-lite"/>
    </source>
</evidence>
<organism evidence="10 11">
    <name type="scientific">Coemansia spiralis</name>
    <dbReference type="NCBI Taxonomy" id="417178"/>
    <lineage>
        <taxon>Eukaryota</taxon>
        <taxon>Fungi</taxon>
        <taxon>Fungi incertae sedis</taxon>
        <taxon>Zoopagomycota</taxon>
        <taxon>Kickxellomycotina</taxon>
        <taxon>Kickxellomycetes</taxon>
        <taxon>Kickxellales</taxon>
        <taxon>Kickxellaceae</taxon>
        <taxon>Coemansia</taxon>
    </lineage>
</organism>
<sequence length="458" mass="50595">MQPKTTTDHSEANTLYIDSSVFHRLSSSVSSCIHAQTSQSIKRRRIHRPMHKLDTLSDAVRGFTPAWFTATMGTGITAVLLYAFPYSCAPLRYIGMAIALLNLVLYVLFSALFAWRLVRYRDFYSILLHPQMSMALGAIPMGLCTIIIAVVDMITPYGAPWVPTLALVLWCVVIALSVLSFLAIPSIVISHQKHTLDSISAILLLPVVPTVVAASTGAVVCSVHSGNPATAILMISYMLWAMGLGLSMMLLAIYLVRLILFKLPPKEAIASVFIPLGPLGQSSYGIQILGAQSLRIFPSTLPHIAYLGNVLYDVGFFFGMLIWSLAIWWFLHAVYSIIYTRVHGKVPFNLGWWALIFPIGTFASSSNSLWTITGYMFFRVLTAILNSGIFALWLLIVGNSIRYAWTGELLKPAAISQLELDDKTEDGISEEQLYDDSNRANVDNGGNTNKQQQTHQQV</sequence>
<feature type="transmembrane region" description="Helical" evidence="9">
    <location>
        <begin position="310"/>
        <end position="338"/>
    </location>
</feature>
<dbReference type="Pfam" id="PF03595">
    <property type="entry name" value="SLAC1"/>
    <property type="match status" value="1"/>
</dbReference>
<keyword evidence="7 9" id="KW-0472">Membrane</keyword>
<feature type="transmembrane region" description="Helical" evidence="9">
    <location>
        <begin position="66"/>
        <end position="87"/>
    </location>
</feature>
<feature type="transmembrane region" description="Helical" evidence="9">
    <location>
        <begin position="135"/>
        <end position="155"/>
    </location>
</feature>
<evidence type="ECO:0000256" key="7">
    <source>
        <dbReference type="ARBA" id="ARBA00023136"/>
    </source>
</evidence>
<evidence type="ECO:0000256" key="3">
    <source>
        <dbReference type="ARBA" id="ARBA00022448"/>
    </source>
</evidence>
<feature type="transmembrane region" description="Helical" evidence="9">
    <location>
        <begin position="201"/>
        <end position="225"/>
    </location>
</feature>
<feature type="transmembrane region" description="Helical" evidence="9">
    <location>
        <begin position="93"/>
        <end position="115"/>
    </location>
</feature>
<dbReference type="PANTHER" id="PTHR31686:SF1">
    <property type="entry name" value="SULFITE EFFLUX PUMP SSU1"/>
    <property type="match status" value="1"/>
</dbReference>
<keyword evidence="3" id="KW-0813">Transport</keyword>
<evidence type="ECO:0000313" key="11">
    <source>
        <dbReference type="Proteomes" id="UP001151518"/>
    </source>
</evidence>
<dbReference type="EMBL" id="JANBTW010000011">
    <property type="protein sequence ID" value="KAJ2679484.1"/>
    <property type="molecule type" value="Genomic_DNA"/>
</dbReference>
<gene>
    <name evidence="10" type="primary">SSU1_1</name>
    <name evidence="10" type="ORF">GGI25_001407</name>
</gene>
<protein>
    <submittedName>
        <fullName evidence="10">Plasma membrane sulfite pump involved in sulfite metabolism</fullName>
    </submittedName>
</protein>
<feature type="transmembrane region" description="Helical" evidence="9">
    <location>
        <begin position="167"/>
        <end position="189"/>
    </location>
</feature>
<comment type="caution">
    <text evidence="10">The sequence shown here is derived from an EMBL/GenBank/DDBJ whole genome shotgun (WGS) entry which is preliminary data.</text>
</comment>
<keyword evidence="6 9" id="KW-1133">Transmembrane helix</keyword>
<name>A0A9W8GAC5_9FUNG</name>
<dbReference type="Proteomes" id="UP001151518">
    <property type="component" value="Unassembled WGS sequence"/>
</dbReference>
<comment type="subcellular location">
    <subcellularLocation>
        <location evidence="1">Cell membrane</location>
        <topology evidence="1">Multi-pass membrane protein</topology>
    </subcellularLocation>
</comment>
<evidence type="ECO:0000256" key="2">
    <source>
        <dbReference type="ARBA" id="ARBA00008566"/>
    </source>
</evidence>